<dbReference type="KEGG" id="lgi:LOTGIDRAFT_123415"/>
<dbReference type="OrthoDB" id="446173at2759"/>
<dbReference type="InterPro" id="IPR052065">
    <property type="entry name" value="Compl_asym_regulator"/>
</dbReference>
<dbReference type="FunFam" id="2.20.100.10:FF:000002">
    <property type="entry name" value="Unc-5 netrin receptor C"/>
    <property type="match status" value="1"/>
</dbReference>
<dbReference type="SMART" id="SM00209">
    <property type="entry name" value="TSP1"/>
    <property type="match status" value="2"/>
</dbReference>
<dbReference type="PANTHER" id="PTHR22906:SF43">
    <property type="entry name" value="PROPERDIN"/>
    <property type="match status" value="1"/>
</dbReference>
<keyword evidence="7" id="KW-1185">Reference proteome</keyword>
<keyword evidence="3" id="KW-0732">Signal</keyword>
<dbReference type="GeneID" id="20232238"/>
<name>V4AAE6_LOTGI</name>
<organism evidence="6 7">
    <name type="scientific">Lottia gigantea</name>
    <name type="common">Giant owl limpet</name>
    <dbReference type="NCBI Taxonomy" id="225164"/>
    <lineage>
        <taxon>Eukaryota</taxon>
        <taxon>Metazoa</taxon>
        <taxon>Spiralia</taxon>
        <taxon>Lophotrochozoa</taxon>
        <taxon>Mollusca</taxon>
        <taxon>Gastropoda</taxon>
        <taxon>Patellogastropoda</taxon>
        <taxon>Lottioidea</taxon>
        <taxon>Lottiidae</taxon>
        <taxon>Lottia</taxon>
    </lineage>
</organism>
<gene>
    <name evidence="6" type="ORF">LOTGIDRAFT_123415</name>
</gene>
<dbReference type="FunFam" id="2.20.100.10:FF:000007">
    <property type="entry name" value="Thrombospondin 1"/>
    <property type="match status" value="1"/>
</dbReference>
<keyword evidence="4" id="KW-0677">Repeat</keyword>
<accession>V4AAE6</accession>
<comment type="subcellular location">
    <subcellularLocation>
        <location evidence="1">Secreted</location>
    </subcellularLocation>
</comment>
<dbReference type="PANTHER" id="PTHR22906">
    <property type="entry name" value="PROPERDIN"/>
    <property type="match status" value="1"/>
</dbReference>
<evidence type="ECO:0000313" key="7">
    <source>
        <dbReference type="Proteomes" id="UP000030746"/>
    </source>
</evidence>
<proteinExistence type="predicted"/>
<dbReference type="HOGENOM" id="CLU_047129_1_0_1"/>
<evidence type="ECO:0000313" key="6">
    <source>
        <dbReference type="EMBL" id="ESO90281.1"/>
    </source>
</evidence>
<dbReference type="InterPro" id="IPR036383">
    <property type="entry name" value="TSP1_rpt_sf"/>
</dbReference>
<protein>
    <recommendedName>
        <fullName evidence="8">ADAMTS cysteine-rich domain-containing protein</fullName>
    </recommendedName>
</protein>
<dbReference type="PRINTS" id="PR01705">
    <property type="entry name" value="TSP1REPEAT"/>
</dbReference>
<dbReference type="AlphaFoldDB" id="V4AAE6"/>
<dbReference type="EMBL" id="KB202444">
    <property type="protein sequence ID" value="ESO90281.1"/>
    <property type="molecule type" value="Genomic_DNA"/>
</dbReference>
<dbReference type="SUPFAM" id="SSF82895">
    <property type="entry name" value="TSP-1 type 1 repeat"/>
    <property type="match status" value="2"/>
</dbReference>
<evidence type="ECO:0000256" key="3">
    <source>
        <dbReference type="ARBA" id="ARBA00022729"/>
    </source>
</evidence>
<dbReference type="InterPro" id="IPR000884">
    <property type="entry name" value="TSP1_rpt"/>
</dbReference>
<dbReference type="CTD" id="20232238"/>
<dbReference type="RefSeq" id="XP_009058957.1">
    <property type="nucleotide sequence ID" value="XM_009060709.1"/>
</dbReference>
<evidence type="ECO:0000256" key="2">
    <source>
        <dbReference type="ARBA" id="ARBA00022525"/>
    </source>
</evidence>
<evidence type="ECO:0000256" key="4">
    <source>
        <dbReference type="ARBA" id="ARBA00022737"/>
    </source>
</evidence>
<evidence type="ECO:0000256" key="5">
    <source>
        <dbReference type="ARBA" id="ARBA00023157"/>
    </source>
</evidence>
<dbReference type="OMA" id="TEECDAG"/>
<reference evidence="6 7" key="1">
    <citation type="journal article" date="2013" name="Nature">
        <title>Insights into bilaterian evolution from three spiralian genomes.</title>
        <authorList>
            <person name="Simakov O."/>
            <person name="Marletaz F."/>
            <person name="Cho S.J."/>
            <person name="Edsinger-Gonzales E."/>
            <person name="Havlak P."/>
            <person name="Hellsten U."/>
            <person name="Kuo D.H."/>
            <person name="Larsson T."/>
            <person name="Lv J."/>
            <person name="Arendt D."/>
            <person name="Savage R."/>
            <person name="Osoegawa K."/>
            <person name="de Jong P."/>
            <person name="Grimwood J."/>
            <person name="Chapman J.A."/>
            <person name="Shapiro H."/>
            <person name="Aerts A."/>
            <person name="Otillar R.P."/>
            <person name="Terry A.Y."/>
            <person name="Boore J.L."/>
            <person name="Grigoriev I.V."/>
            <person name="Lindberg D.R."/>
            <person name="Seaver E.C."/>
            <person name="Weisblat D.A."/>
            <person name="Putnam N.H."/>
            <person name="Rokhsar D.S."/>
        </authorList>
    </citation>
    <scope>NUCLEOTIDE SEQUENCE [LARGE SCALE GENOMIC DNA]</scope>
</reference>
<evidence type="ECO:0008006" key="8">
    <source>
        <dbReference type="Google" id="ProtNLM"/>
    </source>
</evidence>
<evidence type="ECO:0000256" key="1">
    <source>
        <dbReference type="ARBA" id="ARBA00004613"/>
    </source>
</evidence>
<dbReference type="Proteomes" id="UP000030746">
    <property type="component" value="Unassembled WGS sequence"/>
</dbReference>
<keyword evidence="5" id="KW-1015">Disulfide bond</keyword>
<dbReference type="Gene3D" id="2.20.100.10">
    <property type="entry name" value="Thrombospondin type-1 (TSP1) repeat"/>
    <property type="match status" value="2"/>
</dbReference>
<dbReference type="Pfam" id="PF00090">
    <property type="entry name" value="TSP_1"/>
    <property type="match status" value="2"/>
</dbReference>
<keyword evidence="2" id="KW-0964">Secreted</keyword>
<sequence>MFYFTVDGSWGNWGQFSTCSKPCGGGMLTRQRLCDNPSSANGGATCIGDQTETKACAEDPCPVDGKWGAWSNYDTCSTTCGRGTQKRTRQCDNPASSFGGATCSPPGSETQSCNPISCLGSTVLFFFYNLAPEYLCSNFG</sequence>
<dbReference type="PROSITE" id="PS50092">
    <property type="entry name" value="TSP1"/>
    <property type="match status" value="2"/>
</dbReference>